<evidence type="ECO:0008006" key="3">
    <source>
        <dbReference type="Google" id="ProtNLM"/>
    </source>
</evidence>
<dbReference type="AlphaFoldDB" id="A0A409XVD0"/>
<dbReference type="STRING" id="93625.A0A409XVD0"/>
<dbReference type="OrthoDB" id="2654851at2759"/>
<dbReference type="EMBL" id="NHYD01000262">
    <property type="protein sequence ID" value="PPQ94735.1"/>
    <property type="molecule type" value="Genomic_DNA"/>
</dbReference>
<dbReference type="PANTHER" id="PTHR10622:SF10">
    <property type="entry name" value="HET DOMAIN-CONTAINING PROTEIN"/>
    <property type="match status" value="1"/>
</dbReference>
<gene>
    <name evidence="1" type="ORF">CVT25_007700</name>
</gene>
<protein>
    <recommendedName>
        <fullName evidence="3">Heterokaryon incompatibility domain-containing protein</fullName>
    </recommendedName>
</protein>
<evidence type="ECO:0000313" key="1">
    <source>
        <dbReference type="EMBL" id="PPQ94735.1"/>
    </source>
</evidence>
<name>A0A409XVD0_PSICY</name>
<proteinExistence type="predicted"/>
<feature type="non-terminal residue" evidence="1">
    <location>
        <position position="1"/>
    </location>
</feature>
<accession>A0A409XVD0</accession>
<dbReference type="PANTHER" id="PTHR10622">
    <property type="entry name" value="HET DOMAIN-CONTAINING PROTEIN"/>
    <property type="match status" value="1"/>
</dbReference>
<evidence type="ECO:0000313" key="2">
    <source>
        <dbReference type="Proteomes" id="UP000283269"/>
    </source>
</evidence>
<sequence length="556" mass="63824">PVSHAINSINPLLRCAFSSASVFSLCLIENTSINQIFQNTYLPVINDVINKHIRNQLPIFLLDLESMQLIRRSAVTMLLKDKIEEYETECMSMAIQKEDLHSSTEEWIKAETRYAILSHRWLSNGELAFKDVSKFADHRDTFRELVNFVSPSGGKHIMNEVTGLAMNNANNTKDNPVQLKDDMRRVYKILFPANQNQPLLPSFMKLIIFFWISTQYSSRFVWFDTGCINKSSSVELEESIRSIFDWYSNSKICIVHLADTTDVLSLHEDQWFTRGWTLQELLAPKKVKFFGKSWKPITTYSFDDDKNLEGPDSNLHDHLWNHISNITEISRKRIFDFKPGIHQARDALVWLSKRRTTRIEDMAYCLIGLLGIPLSIAYGEGEMAFYRLQVEILQQSPDMGLFVWEGRPAIGNSMLAAGPDCFSSLALQPLVPQMPSGDMDDEDRSYSITNLGLRITLSVYWMPSGKWHMKNDRLGVPEITLDVEKLGCITVPLQTRGDYKFVEIAVLGKVEGQSTKQKHDIAILLGFQDGWWKRISKGHITLSCSIDTHLRKRFIR</sequence>
<organism evidence="1 2">
    <name type="scientific">Psilocybe cyanescens</name>
    <dbReference type="NCBI Taxonomy" id="93625"/>
    <lineage>
        <taxon>Eukaryota</taxon>
        <taxon>Fungi</taxon>
        <taxon>Dikarya</taxon>
        <taxon>Basidiomycota</taxon>
        <taxon>Agaricomycotina</taxon>
        <taxon>Agaricomycetes</taxon>
        <taxon>Agaricomycetidae</taxon>
        <taxon>Agaricales</taxon>
        <taxon>Agaricineae</taxon>
        <taxon>Strophariaceae</taxon>
        <taxon>Psilocybe</taxon>
    </lineage>
</organism>
<keyword evidence="2" id="KW-1185">Reference proteome</keyword>
<dbReference type="InParanoid" id="A0A409XVD0"/>
<reference evidence="1 2" key="1">
    <citation type="journal article" date="2018" name="Evol. Lett.">
        <title>Horizontal gene cluster transfer increased hallucinogenic mushroom diversity.</title>
        <authorList>
            <person name="Reynolds H.T."/>
            <person name="Vijayakumar V."/>
            <person name="Gluck-Thaler E."/>
            <person name="Korotkin H.B."/>
            <person name="Matheny P.B."/>
            <person name="Slot J.C."/>
        </authorList>
    </citation>
    <scope>NUCLEOTIDE SEQUENCE [LARGE SCALE GENOMIC DNA]</scope>
    <source>
        <strain evidence="1 2">2631</strain>
    </source>
</reference>
<comment type="caution">
    <text evidence="1">The sequence shown here is derived from an EMBL/GenBank/DDBJ whole genome shotgun (WGS) entry which is preliminary data.</text>
</comment>
<dbReference type="Proteomes" id="UP000283269">
    <property type="component" value="Unassembled WGS sequence"/>
</dbReference>